<reference evidence="1 2" key="1">
    <citation type="submission" date="2021-06" db="EMBL/GenBank/DDBJ databases">
        <title>Caerostris extrusa draft genome.</title>
        <authorList>
            <person name="Kono N."/>
            <person name="Arakawa K."/>
        </authorList>
    </citation>
    <scope>NUCLEOTIDE SEQUENCE [LARGE SCALE GENOMIC DNA]</scope>
</reference>
<comment type="caution">
    <text evidence="1">The sequence shown here is derived from an EMBL/GenBank/DDBJ whole genome shotgun (WGS) entry which is preliminary data.</text>
</comment>
<dbReference type="Proteomes" id="UP001054945">
    <property type="component" value="Unassembled WGS sequence"/>
</dbReference>
<name>A0AAV4VD20_CAEEX</name>
<gene>
    <name evidence="1" type="ORF">CEXT_526961</name>
</gene>
<accession>A0AAV4VD20</accession>
<dbReference type="AlphaFoldDB" id="A0AAV4VD20"/>
<evidence type="ECO:0000313" key="2">
    <source>
        <dbReference type="Proteomes" id="UP001054945"/>
    </source>
</evidence>
<organism evidence="1 2">
    <name type="scientific">Caerostris extrusa</name>
    <name type="common">Bark spider</name>
    <name type="synonym">Caerostris bankana</name>
    <dbReference type="NCBI Taxonomy" id="172846"/>
    <lineage>
        <taxon>Eukaryota</taxon>
        <taxon>Metazoa</taxon>
        <taxon>Ecdysozoa</taxon>
        <taxon>Arthropoda</taxon>
        <taxon>Chelicerata</taxon>
        <taxon>Arachnida</taxon>
        <taxon>Araneae</taxon>
        <taxon>Araneomorphae</taxon>
        <taxon>Entelegynae</taxon>
        <taxon>Araneoidea</taxon>
        <taxon>Araneidae</taxon>
        <taxon>Caerostris</taxon>
    </lineage>
</organism>
<proteinExistence type="predicted"/>
<protein>
    <submittedName>
        <fullName evidence="1">Uncharacterized protein</fullName>
    </submittedName>
</protein>
<dbReference type="EMBL" id="BPLR01014252">
    <property type="protein sequence ID" value="GIY67534.1"/>
    <property type="molecule type" value="Genomic_DNA"/>
</dbReference>
<keyword evidence="2" id="KW-1185">Reference proteome</keyword>
<sequence>MYAVVGIPAQIVAQRNMFLSSAFSLRSVSTVPETTRHMPEFAHNGIWKNKFKLLRPEKTSHILRRRKKCSPLQKSYASILISTVSQGTQTDKPSKKAVAPSH</sequence>
<evidence type="ECO:0000313" key="1">
    <source>
        <dbReference type="EMBL" id="GIY67534.1"/>
    </source>
</evidence>